<proteinExistence type="inferred from homology"/>
<organism evidence="4 5">
    <name type="scientific">Hassallia byssoidea VB512170</name>
    <dbReference type="NCBI Taxonomy" id="1304833"/>
    <lineage>
        <taxon>Bacteria</taxon>
        <taxon>Bacillati</taxon>
        <taxon>Cyanobacteriota</taxon>
        <taxon>Cyanophyceae</taxon>
        <taxon>Nostocales</taxon>
        <taxon>Tolypothrichaceae</taxon>
        <taxon>Hassallia</taxon>
    </lineage>
</organism>
<gene>
    <name evidence="4" type="ORF">PI95_013605</name>
</gene>
<keyword evidence="3" id="KW-0378">Hydrolase</keyword>
<dbReference type="GO" id="GO:0006402">
    <property type="term" value="P:mRNA catabolic process"/>
    <property type="evidence" value="ECO:0007669"/>
    <property type="project" value="TreeGrafter"/>
</dbReference>
<dbReference type="GO" id="GO:0004521">
    <property type="term" value="F:RNA endonuclease activity"/>
    <property type="evidence" value="ECO:0007669"/>
    <property type="project" value="TreeGrafter"/>
</dbReference>
<keyword evidence="3" id="KW-0255">Endonuclease</keyword>
<keyword evidence="5" id="KW-1185">Reference proteome</keyword>
<keyword evidence="3" id="KW-0540">Nuclease</keyword>
<comment type="similarity">
    <text evidence="1 3">Belongs to the PemK/MazF family.</text>
</comment>
<dbReference type="PIRSF" id="PIRSF033490">
    <property type="entry name" value="MazF"/>
    <property type="match status" value="1"/>
</dbReference>
<dbReference type="SUPFAM" id="SSF50118">
    <property type="entry name" value="Cell growth inhibitor/plasmid maintenance toxic component"/>
    <property type="match status" value="1"/>
</dbReference>
<evidence type="ECO:0000256" key="1">
    <source>
        <dbReference type="ARBA" id="ARBA00007521"/>
    </source>
</evidence>
<name>A0A846HAT0_9CYAN</name>
<dbReference type="PANTHER" id="PTHR33988:SF2">
    <property type="entry name" value="ENDORIBONUCLEASE MAZF"/>
    <property type="match status" value="1"/>
</dbReference>
<comment type="function">
    <text evidence="3">Toxic component of a type II toxin-antitoxin (TA) system.</text>
</comment>
<comment type="caution">
    <text evidence="4">The sequence shown here is derived from an EMBL/GenBank/DDBJ whole genome shotgun (WGS) entry which is preliminary data.</text>
</comment>
<reference evidence="4 5" key="1">
    <citation type="journal article" date="2015" name="Genome Announc.">
        <title>Draft Genome Sequence of Cyanobacterium Hassallia byssoidea Strain VB512170, Isolated from Monuments in India.</title>
        <authorList>
            <person name="Singh D."/>
            <person name="Chandrababunaidu M.M."/>
            <person name="Panda A."/>
            <person name="Sen D."/>
            <person name="Bhattacharyya S."/>
            <person name="Adhikary S.P."/>
            <person name="Tripathy S."/>
        </authorList>
    </citation>
    <scope>NUCLEOTIDE SEQUENCE [LARGE SCALE GENOMIC DNA]</scope>
    <source>
        <strain evidence="4 5">VB512170</strain>
    </source>
</reference>
<dbReference type="Gene3D" id="2.30.30.110">
    <property type="match status" value="1"/>
</dbReference>
<dbReference type="GO" id="GO:0016787">
    <property type="term" value="F:hydrolase activity"/>
    <property type="evidence" value="ECO:0007669"/>
    <property type="project" value="UniProtKB-KW"/>
</dbReference>
<sequence>MTTNPDMPKRGEIWLVNFDPTIGAEIKKVRPAVVISADAVGKLPIKLIAPITDWKPSFAQNIWHVKIEPDTSNCLTKVSAIDALQLRGVDLQRFIHKLGIMSDITMSAISIAIVTIIEAEI</sequence>
<dbReference type="PANTHER" id="PTHR33988">
    <property type="entry name" value="ENDORIBONUCLEASE MAZF-RELATED"/>
    <property type="match status" value="1"/>
</dbReference>
<dbReference type="InterPro" id="IPR011067">
    <property type="entry name" value="Plasmid_toxin/cell-grow_inhib"/>
</dbReference>
<dbReference type="EC" id="3.1.-.-" evidence="3"/>
<dbReference type="InterPro" id="IPR003477">
    <property type="entry name" value="PemK-like"/>
</dbReference>
<evidence type="ECO:0000313" key="4">
    <source>
        <dbReference type="EMBL" id="NEU73571.1"/>
    </source>
</evidence>
<accession>A0A846HAT0</accession>
<keyword evidence="2" id="KW-1277">Toxin-antitoxin system</keyword>
<dbReference type="Pfam" id="PF02452">
    <property type="entry name" value="PemK_toxin"/>
    <property type="match status" value="1"/>
</dbReference>
<evidence type="ECO:0000256" key="3">
    <source>
        <dbReference type="PIRNR" id="PIRNR033490"/>
    </source>
</evidence>
<dbReference type="RefSeq" id="WP_039740921.1">
    <property type="nucleotide sequence ID" value="NZ_JTCM02000025.1"/>
</dbReference>
<dbReference type="EMBL" id="JTCM02000025">
    <property type="protein sequence ID" value="NEU73571.1"/>
    <property type="molecule type" value="Genomic_DNA"/>
</dbReference>
<protein>
    <recommendedName>
        <fullName evidence="3">mRNA interferase</fullName>
        <ecNumber evidence="3">3.1.-.-</ecNumber>
    </recommendedName>
</protein>
<dbReference type="GO" id="GO:0003677">
    <property type="term" value="F:DNA binding"/>
    <property type="evidence" value="ECO:0007669"/>
    <property type="project" value="InterPro"/>
</dbReference>
<dbReference type="GO" id="GO:0016075">
    <property type="term" value="P:rRNA catabolic process"/>
    <property type="evidence" value="ECO:0007669"/>
    <property type="project" value="TreeGrafter"/>
</dbReference>
<evidence type="ECO:0000256" key="2">
    <source>
        <dbReference type="ARBA" id="ARBA00022649"/>
    </source>
</evidence>
<dbReference type="AlphaFoldDB" id="A0A846HAT0"/>
<dbReference type="Proteomes" id="UP000031549">
    <property type="component" value="Unassembled WGS sequence"/>
</dbReference>
<evidence type="ECO:0000313" key="5">
    <source>
        <dbReference type="Proteomes" id="UP000031549"/>
    </source>
</evidence>